<dbReference type="EMBL" id="BRXR01000001">
    <property type="protein sequence ID" value="GLC31893.1"/>
    <property type="molecule type" value="Genomic_DNA"/>
</dbReference>
<sequence>MNKVIDLKKIRTTAENYYRNGDFYCSEAVVKTIKDEFGLSISDDIIAMASGFPVGIGGSGCTCGAVSGGIMALGLFFGRTQAKDIKVNKAMSLSKELHDIFRGNHKSLCCRVLTKDMTLGSSKHMEQCISFTGEVAEETAKIIIRELNLEAK</sequence>
<evidence type="ECO:0000313" key="2">
    <source>
        <dbReference type="Proteomes" id="UP001208567"/>
    </source>
</evidence>
<dbReference type="Proteomes" id="UP001208567">
    <property type="component" value="Unassembled WGS sequence"/>
</dbReference>
<name>A0ABQ5N9G4_9CLOT</name>
<dbReference type="SUPFAM" id="SSF48695">
    <property type="entry name" value="Multiheme cytochromes"/>
    <property type="match status" value="1"/>
</dbReference>
<evidence type="ECO:0000313" key="1">
    <source>
        <dbReference type="EMBL" id="GLC31893.1"/>
    </source>
</evidence>
<dbReference type="Pfam" id="PF09719">
    <property type="entry name" value="C_GCAxxG_C_C"/>
    <property type="match status" value="1"/>
</dbReference>
<dbReference type="InterPro" id="IPR036280">
    <property type="entry name" value="Multihaem_cyt_sf"/>
</dbReference>
<gene>
    <name evidence="1" type="ORF">bsdE14_33030</name>
</gene>
<dbReference type="RefSeq" id="WP_264851213.1">
    <property type="nucleotide sequence ID" value="NZ_BRXR01000001.1"/>
</dbReference>
<dbReference type="NCBIfam" id="TIGR01909">
    <property type="entry name" value="C_GCAxxG_C_C"/>
    <property type="match status" value="1"/>
</dbReference>
<comment type="caution">
    <text evidence="1">The sequence shown here is derived from an EMBL/GenBank/DDBJ whole genome shotgun (WGS) entry which is preliminary data.</text>
</comment>
<protein>
    <recommendedName>
        <fullName evidence="3">C_GCAxxG_C_C family protein</fullName>
    </recommendedName>
</protein>
<keyword evidence="2" id="KW-1185">Reference proteome</keyword>
<accession>A0ABQ5N9G4</accession>
<organism evidence="1 2">
    <name type="scientific">Clostridium omnivorum</name>
    <dbReference type="NCBI Taxonomy" id="1604902"/>
    <lineage>
        <taxon>Bacteria</taxon>
        <taxon>Bacillati</taxon>
        <taxon>Bacillota</taxon>
        <taxon>Clostridia</taxon>
        <taxon>Eubacteriales</taxon>
        <taxon>Clostridiaceae</taxon>
        <taxon>Clostridium</taxon>
    </lineage>
</organism>
<dbReference type="InterPro" id="IPR010181">
    <property type="entry name" value="CGCAxxGCC_motif"/>
</dbReference>
<evidence type="ECO:0008006" key="3">
    <source>
        <dbReference type="Google" id="ProtNLM"/>
    </source>
</evidence>
<proteinExistence type="predicted"/>
<reference evidence="1 2" key="1">
    <citation type="journal article" date="2024" name="Int. J. Syst. Evol. Microbiol.">
        <title>Clostridium omnivorum sp. nov., isolated from anoxic soil under the treatment of reductive soil disinfestation.</title>
        <authorList>
            <person name="Ueki A."/>
            <person name="Tonouchi A."/>
            <person name="Kaku N."/>
            <person name="Honma S."/>
            <person name="Ueki K."/>
        </authorList>
    </citation>
    <scope>NUCLEOTIDE SEQUENCE [LARGE SCALE GENOMIC DNA]</scope>
    <source>
        <strain evidence="1 2">E14</strain>
    </source>
</reference>